<keyword evidence="1" id="KW-0732">Signal</keyword>
<dbReference type="RefSeq" id="WP_083343637.1">
    <property type="nucleotide sequence ID" value="NZ_LT629690.1"/>
</dbReference>
<dbReference type="EMBL" id="LT629690">
    <property type="protein sequence ID" value="SDE76054.1"/>
    <property type="molecule type" value="Genomic_DNA"/>
</dbReference>
<feature type="signal peptide" evidence="1">
    <location>
        <begin position="1"/>
        <end position="22"/>
    </location>
</feature>
<sequence>MPASFRHRLFVLALLLPSHAFAAAVNDDPATKPAVPAIQLPLEPFGYRPMTSGMGLRAGYTSATVHFIDADHLLLTYTAKKLIKRMPDQRETDDDHFVRALVISLPDGKVQREAEWRMHDRSPYLWALGSGRFLLRIRNNLYSLDPMGSYDPLHLGQRLLIENEDDLEALQFSPQHDLMLLETTPARKIGDDPTDQKERPVSVFFYGVALQPDGSVRLSNRGHAESKSAFTLSFTSMGVLETVHEDRTHWGFDFHGYNGAKMELGGFTSTCRPISMFISDAEFFAFGCRGGEEHKLMGGFNLLAEAKWVFTTDDEPLWLAVDNSPATGRFAVRNTLTSVSTQGTGLADSTDVRAEEIRVYGNREGDELLRVNATPVQRPAGNFALSPDGMRLAVFQGTQLSIFNLPELKPAERSLHNKEQGALAPLRPAATLGVISTLAGSSDNRTP</sequence>
<dbReference type="OrthoDB" id="107519at2"/>
<evidence type="ECO:0000313" key="3">
    <source>
        <dbReference type="Proteomes" id="UP000182427"/>
    </source>
</evidence>
<dbReference type="AlphaFoldDB" id="A0A1G7FJG6"/>
<feature type="chain" id="PRO_5009240960" evidence="1">
    <location>
        <begin position="23"/>
        <end position="447"/>
    </location>
</feature>
<protein>
    <submittedName>
        <fullName evidence="2">Uncharacterized protein</fullName>
    </submittedName>
</protein>
<accession>A0A1G7FJG6</accession>
<evidence type="ECO:0000256" key="1">
    <source>
        <dbReference type="SAM" id="SignalP"/>
    </source>
</evidence>
<proteinExistence type="predicted"/>
<keyword evidence="3" id="KW-1185">Reference proteome</keyword>
<gene>
    <name evidence="2" type="ORF">SAMN05444167_0361</name>
</gene>
<organism evidence="2 3">
    <name type="scientific">Terriglobus roseus</name>
    <dbReference type="NCBI Taxonomy" id="392734"/>
    <lineage>
        <taxon>Bacteria</taxon>
        <taxon>Pseudomonadati</taxon>
        <taxon>Acidobacteriota</taxon>
        <taxon>Terriglobia</taxon>
        <taxon>Terriglobales</taxon>
        <taxon>Acidobacteriaceae</taxon>
        <taxon>Terriglobus</taxon>
    </lineage>
</organism>
<dbReference type="Proteomes" id="UP000182427">
    <property type="component" value="Chromosome I"/>
</dbReference>
<evidence type="ECO:0000313" key="2">
    <source>
        <dbReference type="EMBL" id="SDE76054.1"/>
    </source>
</evidence>
<reference evidence="2 3" key="1">
    <citation type="submission" date="2016-10" db="EMBL/GenBank/DDBJ databases">
        <authorList>
            <person name="de Groot N.N."/>
        </authorList>
    </citation>
    <scope>NUCLEOTIDE SEQUENCE [LARGE SCALE GENOMIC DNA]</scope>
    <source>
        <strain evidence="2 3">GAS232</strain>
    </source>
</reference>
<name>A0A1G7FJG6_9BACT</name>